<protein>
    <recommendedName>
        <fullName evidence="3">PLD phosphodiesterase domain-containing protein</fullName>
    </recommendedName>
</protein>
<dbReference type="RefSeq" id="WP_012428279.1">
    <property type="nucleotide sequence ID" value="NC_010676.1"/>
</dbReference>
<accession>B2T8W2</accession>
<dbReference type="Proteomes" id="UP000001739">
    <property type="component" value="Chromosome 2"/>
</dbReference>
<reference evidence="1 2" key="1">
    <citation type="journal article" date="2011" name="J. Bacteriol.">
        <title>Complete genome sequence of the plant growth-promoting endophyte Burkholderia phytofirmans strain PsJN.</title>
        <authorList>
            <person name="Weilharter A."/>
            <person name="Mitter B."/>
            <person name="Shin M.V."/>
            <person name="Chain P.S."/>
            <person name="Nowak J."/>
            <person name="Sessitsch A."/>
        </authorList>
    </citation>
    <scope>NUCLEOTIDE SEQUENCE [LARGE SCALE GENOMIC DNA]</scope>
    <source>
        <strain evidence="2">DSM 17436 / LMG 22146 / PsJN</strain>
    </source>
</reference>
<dbReference type="AlphaFoldDB" id="B2T8W2"/>
<sequence length="601" mass="65463">MSFSEENRISIFGALKPNAGQNVTRAIITTYSLDLVAMLGLVLSLGGDVDAEFESSPLGLVKAFDRMRGRLVVLHQLGRVVVPGKHRSILPLLDTMVKAIASDEREASWHPKIALVRYESIKDIEWRFWIGSRNLTGSTDLDAGLMLASTKDRSARAIAGIADLAQGLLSDACLSHAEIDELRSARWSAPAGVSVRKVLWRRHGQYKQFISNSMIARAERGCAVSPFIDHAGLDEALKAGAASITLLTTEMAGTGCAPHANVKFRVETPPEPEMAVSVEQQQGQADGEFIEPPSTGIHAKLLAVSKDSRTAMLLGSANLTGRGLIGPNAEAVILLDVADPALAGSLYKFVDAGLELNNAVPDPAAIEKERAKRELDDLISRFLQIPMTLRSGQDGLHLVLGEGGADVLTLACFEASAFLEVEAWASIEDGAKAVCLAPHPLVSSEQTTLVTFRARNLGKPEISRTWVQVVEMDGLDAERRDRALLARYIGANRFRDWLRSLLDGIDGSGGQRWSDSWTTNRREDPAGQLARIFTLETVLANWARDPQAFERRVGEMMAMLDSFEEVFATIPDEQERAAAFQDLEEVRPFLLAVHEAIGEPT</sequence>
<dbReference type="InterPro" id="IPR059166">
    <property type="entry name" value="PLD-like_cat"/>
</dbReference>
<evidence type="ECO:0008006" key="3">
    <source>
        <dbReference type="Google" id="ProtNLM"/>
    </source>
</evidence>
<dbReference type="eggNOG" id="ENOG502Z9PB">
    <property type="taxonomic scope" value="Bacteria"/>
</dbReference>
<name>B2T8W2_PARPJ</name>
<dbReference type="HOGENOM" id="CLU_453930_0_0_4"/>
<dbReference type="OrthoDB" id="369674at2"/>
<dbReference type="CDD" id="cd09176">
    <property type="entry name" value="PLDc_unchar6"/>
    <property type="match status" value="1"/>
</dbReference>
<organism evidence="1 2">
    <name type="scientific">Paraburkholderia phytofirmans (strain DSM 17436 / LMG 22146 / PsJN)</name>
    <name type="common">Burkholderia phytofirmans</name>
    <dbReference type="NCBI Taxonomy" id="398527"/>
    <lineage>
        <taxon>Bacteria</taxon>
        <taxon>Pseudomonadati</taxon>
        <taxon>Pseudomonadota</taxon>
        <taxon>Betaproteobacteria</taxon>
        <taxon>Burkholderiales</taxon>
        <taxon>Burkholderiaceae</taxon>
        <taxon>Paraburkholderia</taxon>
    </lineage>
</organism>
<dbReference type="KEGG" id="bpy:Bphyt_6469"/>
<gene>
    <name evidence="1" type="ordered locus">Bphyt_6469</name>
</gene>
<evidence type="ECO:0000313" key="2">
    <source>
        <dbReference type="Proteomes" id="UP000001739"/>
    </source>
</evidence>
<proteinExistence type="predicted"/>
<evidence type="ECO:0000313" key="1">
    <source>
        <dbReference type="EMBL" id="ACD20775.1"/>
    </source>
</evidence>
<dbReference type="EMBL" id="CP001053">
    <property type="protein sequence ID" value="ACD20775.1"/>
    <property type="molecule type" value="Genomic_DNA"/>
</dbReference>
<dbReference type="Gene3D" id="3.30.870.10">
    <property type="entry name" value="Endonuclease Chain A"/>
    <property type="match status" value="1"/>
</dbReference>
<dbReference type="STRING" id="398527.Bphyt_6469"/>